<dbReference type="RefSeq" id="WP_314804800.1">
    <property type="nucleotide sequence ID" value="NZ_CP130319.1"/>
</dbReference>
<dbReference type="EMBL" id="CP130319">
    <property type="protein sequence ID" value="WNR46601.1"/>
    <property type="molecule type" value="Genomic_DNA"/>
</dbReference>
<accession>A0AA96LU93</accession>
<sequence length="222" mass="26746">MYLLFIVLIYFFIKYLRRNKIKEIRNPESKTIWSRVPKDVRKIVHTYMKNINKPLAWSKLSTDSFIKEVYYATTKDRLNTLLTINHMVQVIKETNKQRKKMKKFEIDDFRTLDFDRCYIGVRRYDATGDTSRVTYLLTQASGNWKFDHITRDCKGTIVEKLPHKQKIIYVISTQGMYMFFAVPKHEDRHQLNDLVYVDGYLEVEDTYHDDFYYLVHNIVSIQ</sequence>
<organism evidence="1 2">
    <name type="scientific">Paenibacillus roseopurpureus</name>
    <dbReference type="NCBI Taxonomy" id="2918901"/>
    <lineage>
        <taxon>Bacteria</taxon>
        <taxon>Bacillati</taxon>
        <taxon>Bacillota</taxon>
        <taxon>Bacilli</taxon>
        <taxon>Bacillales</taxon>
        <taxon>Paenibacillaceae</taxon>
        <taxon>Paenibacillus</taxon>
    </lineage>
</organism>
<keyword evidence="2" id="KW-1185">Reference proteome</keyword>
<dbReference type="AlphaFoldDB" id="A0AA96LU93"/>
<protein>
    <submittedName>
        <fullName evidence="1">Uncharacterized protein</fullName>
    </submittedName>
</protein>
<proteinExistence type="predicted"/>
<dbReference type="Proteomes" id="UP001304650">
    <property type="component" value="Chromosome"/>
</dbReference>
<gene>
    <name evidence="1" type="ORF">MJB10_11080</name>
</gene>
<reference evidence="1" key="1">
    <citation type="submission" date="2022-02" db="EMBL/GenBank/DDBJ databases">
        <title>Paenibacillus sp. MBLB1832 Whole Genome Shotgun Sequencing.</title>
        <authorList>
            <person name="Hwang C.Y."/>
            <person name="Cho E.-S."/>
            <person name="Seo M.-J."/>
        </authorList>
    </citation>
    <scope>NUCLEOTIDE SEQUENCE</scope>
    <source>
        <strain evidence="1">MBLB1832</strain>
    </source>
</reference>
<dbReference type="KEGG" id="proo:MJB10_11080"/>
<evidence type="ECO:0000313" key="2">
    <source>
        <dbReference type="Proteomes" id="UP001304650"/>
    </source>
</evidence>
<name>A0AA96LU93_9BACL</name>
<evidence type="ECO:0000313" key="1">
    <source>
        <dbReference type="EMBL" id="WNR46601.1"/>
    </source>
</evidence>